<dbReference type="AlphaFoldDB" id="A0AA95HHS1"/>
<proteinExistence type="predicted"/>
<dbReference type="PANTHER" id="PTHR43537:SF49">
    <property type="entry name" value="TRANSCRIPTIONAL REGULATORY PROTEIN"/>
    <property type="match status" value="1"/>
</dbReference>
<name>A0AA95HHS1_9GAMM</name>
<reference evidence="5" key="1">
    <citation type="journal article" date="2023" name="Int. J. Mol. Sci.">
        <title>Metagenomics Revealed a New Genus 'Candidatus Thiocaldithrix dubininis' gen. nov., sp. nov. and a New Species 'Candidatus Thiothrix putei' sp. nov. in the Family Thiotrichaceae, Some Members of Which Have Traits of Both Na+- and H+-Motive Energetics.</title>
        <authorList>
            <person name="Ravin N.V."/>
            <person name="Muntyan M.S."/>
            <person name="Smolyakov D.D."/>
            <person name="Rudenko T.S."/>
            <person name="Beletsky A.V."/>
            <person name="Mardanov A.V."/>
            <person name="Grabovich M.Y."/>
        </authorList>
    </citation>
    <scope>NUCLEOTIDE SEQUENCE</scope>
    <source>
        <strain evidence="5">GKL-02</strain>
    </source>
</reference>
<accession>A0AA95HHS1</accession>
<dbReference type="InterPro" id="IPR008920">
    <property type="entry name" value="TF_FadR/GntR_C"/>
</dbReference>
<dbReference type="GO" id="GO:0003677">
    <property type="term" value="F:DNA binding"/>
    <property type="evidence" value="ECO:0007669"/>
    <property type="project" value="UniProtKB-KW"/>
</dbReference>
<dbReference type="SMART" id="SM00895">
    <property type="entry name" value="FCD"/>
    <property type="match status" value="1"/>
</dbReference>
<keyword evidence="3" id="KW-0804">Transcription</keyword>
<dbReference type="KEGG" id="tput:QJT81_08815"/>
<dbReference type="InterPro" id="IPR011711">
    <property type="entry name" value="GntR_C"/>
</dbReference>
<dbReference type="SMART" id="SM00345">
    <property type="entry name" value="HTH_GNTR"/>
    <property type="match status" value="1"/>
</dbReference>
<dbReference type="EMBL" id="CP124756">
    <property type="protein sequence ID" value="WGZ96058.1"/>
    <property type="molecule type" value="Genomic_DNA"/>
</dbReference>
<dbReference type="SUPFAM" id="SSF46785">
    <property type="entry name" value="Winged helix' DNA-binding domain"/>
    <property type="match status" value="1"/>
</dbReference>
<dbReference type="Pfam" id="PF07729">
    <property type="entry name" value="FCD"/>
    <property type="match status" value="1"/>
</dbReference>
<evidence type="ECO:0000256" key="2">
    <source>
        <dbReference type="ARBA" id="ARBA00023125"/>
    </source>
</evidence>
<dbReference type="PROSITE" id="PS50949">
    <property type="entry name" value="HTH_GNTR"/>
    <property type="match status" value="1"/>
</dbReference>
<dbReference type="Pfam" id="PF00392">
    <property type="entry name" value="GntR"/>
    <property type="match status" value="1"/>
</dbReference>
<feature type="domain" description="HTH gntR-type" evidence="4">
    <location>
        <begin position="21"/>
        <end position="88"/>
    </location>
</feature>
<evidence type="ECO:0000313" key="5">
    <source>
        <dbReference type="EMBL" id="WGZ96058.1"/>
    </source>
</evidence>
<dbReference type="InterPro" id="IPR000524">
    <property type="entry name" value="Tscrpt_reg_HTH_GntR"/>
</dbReference>
<reference evidence="5" key="2">
    <citation type="submission" date="2023-04" db="EMBL/GenBank/DDBJ databases">
        <authorList>
            <person name="Beletskiy A.V."/>
            <person name="Mardanov A.V."/>
            <person name="Ravin N.V."/>
        </authorList>
    </citation>
    <scope>NUCLEOTIDE SEQUENCE</scope>
    <source>
        <strain evidence="5">GKL-02</strain>
    </source>
</reference>
<dbReference type="InterPro" id="IPR036390">
    <property type="entry name" value="WH_DNA-bd_sf"/>
</dbReference>
<dbReference type="PANTHER" id="PTHR43537">
    <property type="entry name" value="TRANSCRIPTIONAL REGULATOR, GNTR FAMILY"/>
    <property type="match status" value="1"/>
</dbReference>
<gene>
    <name evidence="5" type="ORF">QJT81_08815</name>
</gene>
<keyword evidence="2" id="KW-0238">DNA-binding</keyword>
<organism evidence="5">
    <name type="scientific">Candidatus Thiothrix putei</name>
    <dbReference type="NCBI Taxonomy" id="3080811"/>
    <lineage>
        <taxon>Bacteria</taxon>
        <taxon>Pseudomonadati</taxon>
        <taxon>Pseudomonadota</taxon>
        <taxon>Gammaproteobacteria</taxon>
        <taxon>Thiotrichales</taxon>
        <taxon>Thiotrichaceae</taxon>
        <taxon>Thiothrix</taxon>
    </lineage>
</organism>
<dbReference type="Proteomes" id="UP001301326">
    <property type="component" value="Chromosome"/>
</dbReference>
<dbReference type="InterPro" id="IPR036388">
    <property type="entry name" value="WH-like_DNA-bd_sf"/>
</dbReference>
<dbReference type="SUPFAM" id="SSF48008">
    <property type="entry name" value="GntR ligand-binding domain-like"/>
    <property type="match status" value="1"/>
</dbReference>
<evidence type="ECO:0000256" key="1">
    <source>
        <dbReference type="ARBA" id="ARBA00023015"/>
    </source>
</evidence>
<dbReference type="CDD" id="cd07377">
    <property type="entry name" value="WHTH_GntR"/>
    <property type="match status" value="1"/>
</dbReference>
<dbReference type="Gene3D" id="1.20.120.530">
    <property type="entry name" value="GntR ligand-binding domain-like"/>
    <property type="match status" value="1"/>
</dbReference>
<evidence type="ECO:0000259" key="4">
    <source>
        <dbReference type="PROSITE" id="PS50949"/>
    </source>
</evidence>
<keyword evidence="1" id="KW-0805">Transcription regulation</keyword>
<dbReference type="GO" id="GO:0003700">
    <property type="term" value="F:DNA-binding transcription factor activity"/>
    <property type="evidence" value="ECO:0007669"/>
    <property type="project" value="InterPro"/>
</dbReference>
<evidence type="ECO:0000256" key="3">
    <source>
        <dbReference type="ARBA" id="ARBA00023163"/>
    </source>
</evidence>
<protein>
    <submittedName>
        <fullName evidence="5">GntR family transcriptional regulator</fullName>
    </submittedName>
</protein>
<dbReference type="Gene3D" id="1.10.10.10">
    <property type="entry name" value="Winged helix-like DNA-binding domain superfamily/Winged helix DNA-binding domain"/>
    <property type="match status" value="1"/>
</dbReference>
<sequence length="237" mass="27031">MSTKRGSTMAFLTACKLQDPVTIADKLFLDLRRAILVGEIPAGKKISEPELAAAYGVSRGSLREAIGKLENCNLVTRKPNIGARIIDFSTAQLLEIYQIREATEGMAARLAAEHMTAEELVHLRKILERHQAEIAQHQSYSQHDVDLDFHFSIIQGSKNKRLIRMLCQDLYDLVRFYRFRLKSGFSRSEQAFQEHNLIVSAIERRDGEMAETLMRHHIRASRDYACKLLEQMPTSDT</sequence>